<dbReference type="SUPFAM" id="SSF75620">
    <property type="entry name" value="Release factor"/>
    <property type="match status" value="1"/>
</dbReference>
<dbReference type="Gene3D" id="3.30.160.20">
    <property type="match status" value="1"/>
</dbReference>
<protein>
    <recommendedName>
        <fullName evidence="6">Prokaryotic-type class I peptide chain release factors domain-containing protein</fullName>
    </recommendedName>
</protein>
<reference evidence="7 8" key="1">
    <citation type="journal article" date="2016" name="Mol. Biol. Evol.">
        <title>Comparative Genomics of Early-Diverging Mushroom-Forming Fungi Provides Insights into the Origins of Lignocellulose Decay Capabilities.</title>
        <authorList>
            <person name="Nagy L.G."/>
            <person name="Riley R."/>
            <person name="Tritt A."/>
            <person name="Adam C."/>
            <person name="Daum C."/>
            <person name="Floudas D."/>
            <person name="Sun H."/>
            <person name="Yadav J.S."/>
            <person name="Pangilinan J."/>
            <person name="Larsson K.H."/>
            <person name="Matsuura K."/>
            <person name="Barry K."/>
            <person name="Labutti K."/>
            <person name="Kuo R."/>
            <person name="Ohm R.A."/>
            <person name="Bhattacharya S.S."/>
            <person name="Shirouzu T."/>
            <person name="Yoshinaga Y."/>
            <person name="Martin F.M."/>
            <person name="Grigoriev I.V."/>
            <person name="Hibbett D.S."/>
        </authorList>
    </citation>
    <scope>NUCLEOTIDE SEQUENCE [LARGE SCALE GENOMIC DNA]</scope>
    <source>
        <strain evidence="7 8">HHB9708</strain>
    </source>
</reference>
<evidence type="ECO:0000259" key="6">
    <source>
        <dbReference type="Pfam" id="PF00472"/>
    </source>
</evidence>
<dbReference type="GO" id="GO:0032543">
    <property type="term" value="P:mitochondrial translation"/>
    <property type="evidence" value="ECO:0007669"/>
    <property type="project" value="UniProtKB-ARBA"/>
</dbReference>
<dbReference type="PANTHER" id="PTHR46203:SF1">
    <property type="entry name" value="MITOCHONDRIAL TRANSLATION RELEASE FACTOR IN RESCUE"/>
    <property type="match status" value="1"/>
</dbReference>
<dbReference type="Proteomes" id="UP000076722">
    <property type="component" value="Unassembled WGS sequence"/>
</dbReference>
<dbReference type="EMBL" id="KV419394">
    <property type="protein sequence ID" value="KZS98906.1"/>
    <property type="molecule type" value="Genomic_DNA"/>
</dbReference>
<dbReference type="InterPro" id="IPR052405">
    <property type="entry name" value="Mito_Transl_Release_Factor"/>
</dbReference>
<dbReference type="AlphaFoldDB" id="A0A165AF72"/>
<dbReference type="Pfam" id="PF00472">
    <property type="entry name" value="RF-1"/>
    <property type="match status" value="1"/>
</dbReference>
<dbReference type="GO" id="GO:0005739">
    <property type="term" value="C:mitochondrion"/>
    <property type="evidence" value="ECO:0007669"/>
    <property type="project" value="UniProtKB-SubCell"/>
</dbReference>
<proteinExistence type="inferred from homology"/>
<accession>A0A165AF72</accession>
<dbReference type="GO" id="GO:0003747">
    <property type="term" value="F:translation release factor activity"/>
    <property type="evidence" value="ECO:0007669"/>
    <property type="project" value="InterPro"/>
</dbReference>
<dbReference type="InterPro" id="IPR045853">
    <property type="entry name" value="Pep_chain_release_fac_I_sf"/>
</dbReference>
<dbReference type="STRING" id="1314777.A0A165AF72"/>
<gene>
    <name evidence="7" type="ORF">SISNIDRAFT_461862</name>
</gene>
<keyword evidence="8" id="KW-1185">Reference proteome</keyword>
<evidence type="ECO:0000256" key="5">
    <source>
        <dbReference type="SAM" id="MobiDB-lite"/>
    </source>
</evidence>
<keyword evidence="4" id="KW-0496">Mitochondrion</keyword>
<feature type="compositionally biased region" description="Basic and acidic residues" evidence="5">
    <location>
        <begin position="231"/>
        <end position="242"/>
    </location>
</feature>
<evidence type="ECO:0000256" key="4">
    <source>
        <dbReference type="ARBA" id="ARBA00023128"/>
    </source>
</evidence>
<name>A0A165AF72_9AGAM</name>
<comment type="similarity">
    <text evidence="2">Belongs to the prokaryotic/mitochondrial release factor family.</text>
</comment>
<evidence type="ECO:0000313" key="8">
    <source>
        <dbReference type="Proteomes" id="UP000076722"/>
    </source>
</evidence>
<evidence type="ECO:0000256" key="3">
    <source>
        <dbReference type="ARBA" id="ARBA00022946"/>
    </source>
</evidence>
<dbReference type="InterPro" id="IPR000352">
    <property type="entry name" value="Pep_chain_release_fac_I"/>
</dbReference>
<evidence type="ECO:0000256" key="1">
    <source>
        <dbReference type="ARBA" id="ARBA00004173"/>
    </source>
</evidence>
<comment type="subcellular location">
    <subcellularLocation>
        <location evidence="1">Mitochondrion</location>
    </subcellularLocation>
</comment>
<evidence type="ECO:0000256" key="2">
    <source>
        <dbReference type="ARBA" id="ARBA00010835"/>
    </source>
</evidence>
<feature type="region of interest" description="Disordered" evidence="5">
    <location>
        <begin position="228"/>
        <end position="270"/>
    </location>
</feature>
<sequence>MTDFGGGESEWKTRFAASSLATAHSLPRMATAGAARAAYRHALRASVLTFVDDAVVKTAFRNKLRTEFLDPSRSKSQAEYLDKINLVREMGDVLRQNIVQAKQLDDGIYKLRFTNSTELGNNEDIKKPKVSKNTVESNIARMHYSALKRAHQSRQVPILKEEDLEESFVRGSGPGGQSVNKTQNNVQLLHKPTGIRVSCQETRSLQQNRKIARKNLLERIDKLQNPGLSRENLRRAKVVERERRKRKKRKKREQERLSESEAGGKSSLED</sequence>
<keyword evidence="3" id="KW-0809">Transit peptide</keyword>
<dbReference type="PANTHER" id="PTHR46203">
    <property type="entry name" value="PROBABLE PEPTIDE CHAIN RELEASE FACTOR C12ORF65"/>
    <property type="match status" value="1"/>
</dbReference>
<evidence type="ECO:0000313" key="7">
    <source>
        <dbReference type="EMBL" id="KZS98906.1"/>
    </source>
</evidence>
<organism evidence="7 8">
    <name type="scientific">Sistotremastrum niveocremeum HHB9708</name>
    <dbReference type="NCBI Taxonomy" id="1314777"/>
    <lineage>
        <taxon>Eukaryota</taxon>
        <taxon>Fungi</taxon>
        <taxon>Dikarya</taxon>
        <taxon>Basidiomycota</taxon>
        <taxon>Agaricomycotina</taxon>
        <taxon>Agaricomycetes</taxon>
        <taxon>Sistotremastrales</taxon>
        <taxon>Sistotremastraceae</taxon>
        <taxon>Sertulicium</taxon>
        <taxon>Sertulicium niveocremeum</taxon>
    </lineage>
</organism>
<feature type="domain" description="Prokaryotic-type class I peptide chain release factors" evidence="6">
    <location>
        <begin position="159"/>
        <end position="252"/>
    </location>
</feature>
<dbReference type="OrthoDB" id="277888at2759"/>